<dbReference type="EMBL" id="GBXM01036710">
    <property type="protein sequence ID" value="JAH71867.1"/>
    <property type="molecule type" value="Transcribed_RNA"/>
</dbReference>
<sequence length="9" mass="1107">MPLQRSGRY</sequence>
<reference evidence="1" key="2">
    <citation type="journal article" date="2015" name="Fish Shellfish Immunol.">
        <title>Early steps in the European eel (Anguilla anguilla)-Vibrio vulnificus interaction in the gills: Role of the RtxA13 toxin.</title>
        <authorList>
            <person name="Callol A."/>
            <person name="Pajuelo D."/>
            <person name="Ebbesson L."/>
            <person name="Teles M."/>
            <person name="MacKenzie S."/>
            <person name="Amaro C."/>
        </authorList>
    </citation>
    <scope>NUCLEOTIDE SEQUENCE</scope>
</reference>
<reference evidence="1" key="1">
    <citation type="submission" date="2014-11" db="EMBL/GenBank/DDBJ databases">
        <authorList>
            <person name="Amaro Gonzalez C."/>
        </authorList>
    </citation>
    <scope>NUCLEOTIDE SEQUENCE</scope>
</reference>
<organism evidence="1">
    <name type="scientific">Anguilla anguilla</name>
    <name type="common">European freshwater eel</name>
    <name type="synonym">Muraena anguilla</name>
    <dbReference type="NCBI Taxonomy" id="7936"/>
    <lineage>
        <taxon>Eukaryota</taxon>
        <taxon>Metazoa</taxon>
        <taxon>Chordata</taxon>
        <taxon>Craniata</taxon>
        <taxon>Vertebrata</taxon>
        <taxon>Euteleostomi</taxon>
        <taxon>Actinopterygii</taxon>
        <taxon>Neopterygii</taxon>
        <taxon>Teleostei</taxon>
        <taxon>Anguilliformes</taxon>
        <taxon>Anguillidae</taxon>
        <taxon>Anguilla</taxon>
    </lineage>
</organism>
<accession>A0A0E9V1E5</accession>
<name>A0A0E9V1E5_ANGAN</name>
<protein>
    <submittedName>
        <fullName evidence="1">Uncharacterized protein</fullName>
    </submittedName>
</protein>
<proteinExistence type="predicted"/>
<evidence type="ECO:0000313" key="1">
    <source>
        <dbReference type="EMBL" id="JAH71867.1"/>
    </source>
</evidence>